<organism evidence="8 9">
    <name type="scientific">Crassostrea virginica</name>
    <name type="common">Eastern oyster</name>
    <dbReference type="NCBI Taxonomy" id="6565"/>
    <lineage>
        <taxon>Eukaryota</taxon>
        <taxon>Metazoa</taxon>
        <taxon>Spiralia</taxon>
        <taxon>Lophotrochozoa</taxon>
        <taxon>Mollusca</taxon>
        <taxon>Bivalvia</taxon>
        <taxon>Autobranchia</taxon>
        <taxon>Pteriomorphia</taxon>
        <taxon>Ostreida</taxon>
        <taxon>Ostreoidea</taxon>
        <taxon>Ostreidae</taxon>
        <taxon>Crassostrea</taxon>
    </lineage>
</organism>
<feature type="domain" description="VWFA" evidence="7">
    <location>
        <begin position="298"/>
        <end position="498"/>
    </location>
</feature>
<dbReference type="CDD" id="cd01459">
    <property type="entry name" value="vWA_copine_like"/>
    <property type="match status" value="1"/>
</dbReference>
<name>A0A8B8B4S0_CRAVI</name>
<dbReference type="InterPro" id="IPR045052">
    <property type="entry name" value="Copine"/>
</dbReference>
<dbReference type="Proteomes" id="UP000694844">
    <property type="component" value="Chromosome 8"/>
</dbReference>
<evidence type="ECO:0000259" key="6">
    <source>
        <dbReference type="PROSITE" id="PS50004"/>
    </source>
</evidence>
<dbReference type="PANTHER" id="PTHR10857:SF106">
    <property type="entry name" value="C2 DOMAIN-CONTAINING PROTEIN"/>
    <property type="match status" value="1"/>
</dbReference>
<dbReference type="AlphaFoldDB" id="A0A8B8B4S0"/>
<dbReference type="SMART" id="SM00239">
    <property type="entry name" value="C2"/>
    <property type="match status" value="2"/>
</dbReference>
<evidence type="ECO:0000313" key="9">
    <source>
        <dbReference type="RefSeq" id="XP_022298415.1"/>
    </source>
</evidence>
<dbReference type="PROSITE" id="PS50234">
    <property type="entry name" value="VWFA"/>
    <property type="match status" value="1"/>
</dbReference>
<evidence type="ECO:0000256" key="3">
    <source>
        <dbReference type="ARBA" id="ARBA00022737"/>
    </source>
</evidence>
<dbReference type="InterPro" id="IPR010734">
    <property type="entry name" value="Copine_C"/>
</dbReference>
<dbReference type="Gene3D" id="2.60.40.150">
    <property type="entry name" value="C2 domain"/>
    <property type="match status" value="2"/>
</dbReference>
<feature type="compositionally biased region" description="Pro residues" evidence="5">
    <location>
        <begin position="571"/>
        <end position="584"/>
    </location>
</feature>
<keyword evidence="8" id="KW-1185">Reference proteome</keyword>
<dbReference type="GO" id="GO:0046872">
    <property type="term" value="F:metal ion binding"/>
    <property type="evidence" value="ECO:0007669"/>
    <property type="project" value="UniProtKB-KW"/>
</dbReference>
<feature type="domain" description="C2" evidence="6">
    <location>
        <begin position="1"/>
        <end position="126"/>
    </location>
</feature>
<dbReference type="Gene3D" id="3.40.50.410">
    <property type="entry name" value="von Willebrand factor, type A domain"/>
    <property type="match status" value="1"/>
</dbReference>
<dbReference type="FunFam" id="2.60.40.150:FF:000099">
    <property type="entry name" value="Copine 3"/>
    <property type="match status" value="1"/>
</dbReference>
<dbReference type="CDD" id="cd04048">
    <property type="entry name" value="C2A_Copine"/>
    <property type="match status" value="1"/>
</dbReference>
<sequence length="597" mass="65532">MAQGFVPGSAVNPSTPVEISVSCRNLQDKDAFSKSDPVCVLFAKDIRTGSYHEFGRTEMIKDTLNPDFVQKFLMQYYFEESQKLKFEIYDVDSPKQSLSSHDFLGRLECTLGEIVGGSSGRMEAKLQGTSGKGQIIVRAEEMSSSKEILTLHFNGTKLDKKDFLGKSDPFLIFYKANEDNSFTACHKTEVIKNTLNPTWKPFQIPVAKLCNGDYDRTVKIECYDWDSDGSSHDFIGDCTTNVRELTGGKPNLSFELINQKKKSKKKSYKNSGQLHLLSVKKDIKPSFLDFLKGGTQLNFTVAIDFTGSNGNPASPHSLHYINPYQPNQYAAAIQAVGEIIQDYDSDKLFPVLGFGAKLPDGSVSHEFPVNFNAANPYVQGISGILEAYQNAIRRVQLYGPTNFSPVINHVSRFAASVRDGSNYFVLLILTDGEITDTKNTIDAIVNASNLPLSIIIVGVGDADFTAMNVLDADEKRLYSNGKYAVRDIVQFVPFRDFMGGKYGGNTQISQAALAKEVLAEIPDQVVQYMQANKIAPKPPRTDVLLPGQNPTPQSQPPPPPAQNQGPMPSWVKPPPGGPSAPPSAPGGTCPYPQQGPW</sequence>
<dbReference type="GO" id="GO:0005544">
    <property type="term" value="F:calcium-dependent phospholipid binding"/>
    <property type="evidence" value="ECO:0007669"/>
    <property type="project" value="InterPro"/>
</dbReference>
<evidence type="ECO:0000313" key="8">
    <source>
        <dbReference type="Proteomes" id="UP000694844"/>
    </source>
</evidence>
<keyword evidence="3" id="KW-0677">Repeat</keyword>
<dbReference type="InterPro" id="IPR002035">
    <property type="entry name" value="VWF_A"/>
</dbReference>
<dbReference type="SUPFAM" id="SSF49562">
    <property type="entry name" value="C2 domain (Calcium/lipid-binding domain, CaLB)"/>
    <property type="match status" value="2"/>
</dbReference>
<evidence type="ECO:0000256" key="4">
    <source>
        <dbReference type="ARBA" id="ARBA00022837"/>
    </source>
</evidence>
<dbReference type="InterPro" id="IPR036465">
    <property type="entry name" value="vWFA_dom_sf"/>
</dbReference>
<dbReference type="CDD" id="cd04047">
    <property type="entry name" value="C2B_Copine"/>
    <property type="match status" value="1"/>
</dbReference>
<dbReference type="GO" id="GO:0071277">
    <property type="term" value="P:cellular response to calcium ion"/>
    <property type="evidence" value="ECO:0007669"/>
    <property type="project" value="TreeGrafter"/>
</dbReference>
<dbReference type="FunFam" id="2.60.40.150:FF:000013">
    <property type="entry name" value="copine-9 isoform X1"/>
    <property type="match status" value="1"/>
</dbReference>
<evidence type="ECO:0000256" key="5">
    <source>
        <dbReference type="SAM" id="MobiDB-lite"/>
    </source>
</evidence>
<dbReference type="InterPro" id="IPR037768">
    <property type="entry name" value="C2B_Copine"/>
</dbReference>
<gene>
    <name evidence="9" type="primary">LOC111107487</name>
</gene>
<reference evidence="9" key="1">
    <citation type="submission" date="2025-08" db="UniProtKB">
        <authorList>
            <consortium name="RefSeq"/>
        </authorList>
    </citation>
    <scope>IDENTIFICATION</scope>
    <source>
        <tissue evidence="9">Whole sample</tissue>
    </source>
</reference>
<dbReference type="InterPro" id="IPR035892">
    <property type="entry name" value="C2_domain_sf"/>
</dbReference>
<evidence type="ECO:0000256" key="2">
    <source>
        <dbReference type="ARBA" id="ARBA00022723"/>
    </source>
</evidence>
<dbReference type="KEGG" id="cvn:111107487"/>
<dbReference type="PANTHER" id="PTHR10857">
    <property type="entry name" value="COPINE"/>
    <property type="match status" value="1"/>
</dbReference>
<keyword evidence="4" id="KW-0106">Calcium</keyword>
<evidence type="ECO:0000259" key="7">
    <source>
        <dbReference type="PROSITE" id="PS50234"/>
    </source>
</evidence>
<keyword evidence="2" id="KW-0479">Metal-binding</keyword>
<evidence type="ECO:0000256" key="1">
    <source>
        <dbReference type="ARBA" id="ARBA00009048"/>
    </source>
</evidence>
<dbReference type="PROSITE" id="PS50004">
    <property type="entry name" value="C2"/>
    <property type="match status" value="2"/>
</dbReference>
<comment type="similarity">
    <text evidence="1">Belongs to the copine family.</text>
</comment>
<feature type="region of interest" description="Disordered" evidence="5">
    <location>
        <begin position="536"/>
        <end position="597"/>
    </location>
</feature>
<dbReference type="SUPFAM" id="SSF53300">
    <property type="entry name" value="vWA-like"/>
    <property type="match status" value="1"/>
</dbReference>
<dbReference type="SMART" id="SM00327">
    <property type="entry name" value="VWA"/>
    <property type="match status" value="1"/>
</dbReference>
<proteinExistence type="inferred from homology"/>
<feature type="domain" description="C2" evidence="6">
    <location>
        <begin position="129"/>
        <end position="256"/>
    </location>
</feature>
<dbReference type="GO" id="GO:0005886">
    <property type="term" value="C:plasma membrane"/>
    <property type="evidence" value="ECO:0007669"/>
    <property type="project" value="TreeGrafter"/>
</dbReference>
<dbReference type="GeneID" id="111107487"/>
<dbReference type="OrthoDB" id="5855668at2759"/>
<dbReference type="RefSeq" id="XP_022298415.1">
    <property type="nucleotide sequence ID" value="XM_022442707.1"/>
</dbReference>
<accession>A0A8B8B4S0</accession>
<dbReference type="InterPro" id="IPR000008">
    <property type="entry name" value="C2_dom"/>
</dbReference>
<dbReference type="Pfam" id="PF07002">
    <property type="entry name" value="Copine"/>
    <property type="match status" value="1"/>
</dbReference>
<protein>
    <submittedName>
        <fullName evidence="9">Copine-8-like isoform X1</fullName>
    </submittedName>
</protein>
<dbReference type="Pfam" id="PF00168">
    <property type="entry name" value="C2"/>
    <property type="match status" value="2"/>
</dbReference>